<reference evidence="2 3" key="1">
    <citation type="submission" date="2022-11" db="EMBL/GenBank/DDBJ databases">
        <title>Minimal conservation of predation-associated metabolite biosynthetic gene clusters underscores biosynthetic potential of Myxococcota including descriptions for ten novel species: Archangium lansinium sp. nov., Myxococcus landrumus sp. nov., Nannocystis bai.</title>
        <authorList>
            <person name="Ahearne A."/>
            <person name="Stevens C."/>
            <person name="Dowd S."/>
        </authorList>
    </citation>
    <scope>NUCLEOTIDE SEQUENCE [LARGE SCALE GENOMIC DNA]</scope>
    <source>
        <strain evidence="2 3">NCWAL01</strain>
    </source>
</reference>
<keyword evidence="1" id="KW-0732">Signal</keyword>
<feature type="signal peptide" evidence="1">
    <location>
        <begin position="1"/>
        <end position="21"/>
    </location>
</feature>
<dbReference type="RefSeq" id="WP_272143331.1">
    <property type="nucleotide sequence ID" value="NZ_JAQNDM010000002.1"/>
</dbReference>
<feature type="chain" id="PRO_5045171527" description="Porin" evidence="1">
    <location>
        <begin position="22"/>
        <end position="389"/>
    </location>
</feature>
<evidence type="ECO:0000313" key="3">
    <source>
        <dbReference type="Proteomes" id="UP001221838"/>
    </source>
</evidence>
<evidence type="ECO:0008006" key="4">
    <source>
        <dbReference type="Google" id="ProtNLM"/>
    </source>
</evidence>
<dbReference type="InterPro" id="IPR023614">
    <property type="entry name" value="Porin_dom_sf"/>
</dbReference>
<dbReference type="Gene3D" id="2.40.160.10">
    <property type="entry name" value="Porin"/>
    <property type="match status" value="1"/>
</dbReference>
<comment type="caution">
    <text evidence="2">The sequence shown here is derived from an EMBL/GenBank/DDBJ whole genome shotgun (WGS) entry which is preliminary data.</text>
</comment>
<keyword evidence="3" id="KW-1185">Reference proteome</keyword>
<dbReference type="EMBL" id="JAQNDM010000002">
    <property type="protein sequence ID" value="MDC0713142.1"/>
    <property type="molecule type" value="Genomic_DNA"/>
</dbReference>
<accession>A0ABT5DHJ8</accession>
<organism evidence="2 3">
    <name type="scientific">Stigmatella ashevillensis</name>
    <dbReference type="NCBI Taxonomy" id="2995309"/>
    <lineage>
        <taxon>Bacteria</taxon>
        <taxon>Pseudomonadati</taxon>
        <taxon>Myxococcota</taxon>
        <taxon>Myxococcia</taxon>
        <taxon>Myxococcales</taxon>
        <taxon>Cystobacterineae</taxon>
        <taxon>Archangiaceae</taxon>
        <taxon>Stigmatella</taxon>
    </lineage>
</organism>
<evidence type="ECO:0000313" key="2">
    <source>
        <dbReference type="EMBL" id="MDC0713142.1"/>
    </source>
</evidence>
<proteinExistence type="predicted"/>
<protein>
    <recommendedName>
        <fullName evidence="4">Porin</fullName>
    </recommendedName>
</protein>
<gene>
    <name evidence="2" type="ORF">POL68_32070</name>
</gene>
<name>A0ABT5DHJ8_9BACT</name>
<sequence>MRSVSRLFAVVLALSSTLAGATKIPLGAEGQSLTLNFQLQTWLGVTEKGALNGEDLGFDMRLRRVRAALTGEPTDTFAFLLQLDSPNFGFRQDFTPRLLVQDAWVSYAPTGRTAGTVLMVDAGFLLLPISRQLLSSTTSFTTIDVHTDAVRGFREGPGLRDLGVSLRGWTLDKKVGFRGGIYHGVSGTPGAFSATNPRAGLNPKSHPRLAGFVNVNLLGTEEGGWLYQGIYFAEQPIVSVGVGGAYQSLAAHGPTGITDTRVASADVFADIPVSGEQEAIVHATGYRNSFGAGAPDTGWGYFADIGYRYKFAMLYVSDEGFSGDACPEGLAAPECTARTADSNIVRAGLDFFINKNVNHVKLEYSNGRSLLASNAARLNSLLVQWNTVF</sequence>
<evidence type="ECO:0000256" key="1">
    <source>
        <dbReference type="SAM" id="SignalP"/>
    </source>
</evidence>
<dbReference type="Proteomes" id="UP001221838">
    <property type="component" value="Unassembled WGS sequence"/>
</dbReference>